<evidence type="ECO:0000256" key="1">
    <source>
        <dbReference type="SAM" id="MobiDB-lite"/>
    </source>
</evidence>
<accession>A0ABP0PUE9</accession>
<dbReference type="EMBL" id="CAXAMM010038573">
    <property type="protein sequence ID" value="CAK9079146.1"/>
    <property type="molecule type" value="Genomic_DNA"/>
</dbReference>
<reference evidence="2 4" key="1">
    <citation type="submission" date="2024-02" db="EMBL/GenBank/DDBJ databases">
        <authorList>
            <person name="Chen Y."/>
            <person name="Shah S."/>
            <person name="Dougan E. K."/>
            <person name="Thang M."/>
            <person name="Chan C."/>
        </authorList>
    </citation>
    <scope>NUCLEOTIDE SEQUENCE [LARGE SCALE GENOMIC DNA]</scope>
</reference>
<evidence type="ECO:0000313" key="4">
    <source>
        <dbReference type="Proteomes" id="UP001642464"/>
    </source>
</evidence>
<gene>
    <name evidence="2" type="ORF">SCF082_LOCUS37779</name>
    <name evidence="3" type="ORF">SCF082_LOCUS39856</name>
</gene>
<name>A0ABP0PUE9_9DINO</name>
<evidence type="ECO:0000313" key="2">
    <source>
        <dbReference type="EMBL" id="CAK9079146.1"/>
    </source>
</evidence>
<keyword evidence="4" id="KW-1185">Reference proteome</keyword>
<proteinExistence type="predicted"/>
<dbReference type="Proteomes" id="UP001642464">
    <property type="component" value="Unassembled WGS sequence"/>
</dbReference>
<evidence type="ECO:0000313" key="3">
    <source>
        <dbReference type="EMBL" id="CAK9083988.1"/>
    </source>
</evidence>
<protein>
    <submittedName>
        <fullName evidence="2">Potassium voltage-gated channel subfamily H member 2</fullName>
    </submittedName>
</protein>
<comment type="caution">
    <text evidence="2">The sequence shown here is derived from an EMBL/GenBank/DDBJ whole genome shotgun (WGS) entry which is preliminary data.</text>
</comment>
<sequence>MIGAKLVRFSKVTRAIRIISVTRVIRIQEYLEHIGDRLHGGTSLKYVGEMGRLVLIIIWINHVMSCTWFYVGRVTEGDTGTSWLNDPIRDENSPLYHDTLPLFQYTTAFHWALTQMTPGSMQARPACDKGLTPCLREPCISIPPQCLDFLPGSEVPSPAAGLPQELAGASEPKPAGKSTSHATLCRAYRNLGLNIRSPNSFSSKHNFPQLEASDALTHGNFGYPSFPLPDCVLA</sequence>
<organism evidence="2 4">
    <name type="scientific">Durusdinium trenchii</name>
    <dbReference type="NCBI Taxonomy" id="1381693"/>
    <lineage>
        <taxon>Eukaryota</taxon>
        <taxon>Sar</taxon>
        <taxon>Alveolata</taxon>
        <taxon>Dinophyceae</taxon>
        <taxon>Suessiales</taxon>
        <taxon>Symbiodiniaceae</taxon>
        <taxon>Durusdinium</taxon>
    </lineage>
</organism>
<dbReference type="EMBL" id="CAXAMM010039128">
    <property type="protein sequence ID" value="CAK9083988.1"/>
    <property type="molecule type" value="Genomic_DNA"/>
</dbReference>
<dbReference type="Gene3D" id="1.10.287.70">
    <property type="match status" value="1"/>
</dbReference>
<feature type="region of interest" description="Disordered" evidence="1">
    <location>
        <begin position="160"/>
        <end position="180"/>
    </location>
</feature>